<comment type="pathway">
    <text evidence="1 9">Amino-acid degradation; L-histidine degradation into L-glutamate; N-formimidoyl-L-glutamate from L-histidine: step 1/3.</text>
</comment>
<proteinExistence type="inferred from homology"/>
<dbReference type="Pfam" id="PF00221">
    <property type="entry name" value="Lyase_aromatic"/>
    <property type="match status" value="1"/>
</dbReference>
<dbReference type="EC" id="4.3.1.3" evidence="3 9"/>
<evidence type="ECO:0000313" key="11">
    <source>
        <dbReference type="Proteomes" id="UP001158576"/>
    </source>
</evidence>
<comment type="similarity">
    <text evidence="2 8">Belongs to the PAL/histidase family.</text>
</comment>
<evidence type="ECO:0000313" key="10">
    <source>
        <dbReference type="EMBL" id="CAG5110526.1"/>
    </source>
</evidence>
<dbReference type="Gene3D" id="1.10.275.10">
    <property type="entry name" value="Fumarase/aspartase (N-terminal domain)"/>
    <property type="match status" value="1"/>
</dbReference>
<dbReference type="InterPro" id="IPR001106">
    <property type="entry name" value="Aromatic_Lyase"/>
</dbReference>
<evidence type="ECO:0000256" key="8">
    <source>
        <dbReference type="RuleBase" id="RU003954"/>
    </source>
</evidence>
<dbReference type="InterPro" id="IPR024083">
    <property type="entry name" value="Fumarase/histidase_N"/>
</dbReference>
<accession>A0ABN7T0E9</accession>
<evidence type="ECO:0000256" key="4">
    <source>
        <dbReference type="ARBA" id="ARBA00017271"/>
    </source>
</evidence>
<evidence type="ECO:0000256" key="5">
    <source>
        <dbReference type="ARBA" id="ARBA00022808"/>
    </source>
</evidence>
<organism evidence="10 11">
    <name type="scientific">Oikopleura dioica</name>
    <name type="common">Tunicate</name>
    <dbReference type="NCBI Taxonomy" id="34765"/>
    <lineage>
        <taxon>Eukaryota</taxon>
        <taxon>Metazoa</taxon>
        <taxon>Chordata</taxon>
        <taxon>Tunicata</taxon>
        <taxon>Appendicularia</taxon>
        <taxon>Copelata</taxon>
        <taxon>Oikopleuridae</taxon>
        <taxon>Oikopleura</taxon>
    </lineage>
</organism>
<dbReference type="PANTHER" id="PTHR10362">
    <property type="entry name" value="HISTIDINE AMMONIA-LYASE"/>
    <property type="match status" value="1"/>
</dbReference>
<dbReference type="SUPFAM" id="SSF48557">
    <property type="entry name" value="L-aspartase-like"/>
    <property type="match status" value="1"/>
</dbReference>
<dbReference type="NCBIfam" id="NF006871">
    <property type="entry name" value="PRK09367.1"/>
    <property type="match status" value="1"/>
</dbReference>
<evidence type="ECO:0000256" key="7">
    <source>
        <dbReference type="ARBA" id="ARBA00049269"/>
    </source>
</evidence>
<evidence type="ECO:0000256" key="2">
    <source>
        <dbReference type="ARBA" id="ARBA00007238"/>
    </source>
</evidence>
<reference evidence="10 11" key="1">
    <citation type="submission" date="2021-04" db="EMBL/GenBank/DDBJ databases">
        <authorList>
            <person name="Bliznina A."/>
        </authorList>
    </citation>
    <scope>NUCLEOTIDE SEQUENCE [LARGE SCALE GENOMIC DNA]</scope>
</reference>
<gene>
    <name evidence="10" type="ORF">OKIOD_LOCUS13684</name>
</gene>
<sequence length="513" mass="55469">METVLLNGNDLTPETLKSLQSFESKIDLSESAWEAVRSARKVIDKVLDEKRTVYGINTGFGKFCRVLVEPERLVELQNNLITSHACGVGECIPVGQARGLMALRINILAKGFSGISEETISRMIKAFNSGVVSQVPARGTVGASGDLAPLAHIALGLLGYGKMYSPKTGIAPAEEVLTANNVSKLELKPKEGLALINGTQFISTIGSEALVRAENLRKSADIIAAMTIDTLSGKVYAFDDTIRKAKKHKGQSIIASNLRSLLGRGSARSRRNSFSDDHTNYQDPYTFRCVPTVHGIALDSIKFVRSILAVELNSATDNPMILAKRDRTISCGNFHGEYPAKALDILAIAVQDIANISERRIERLCNPSCSGLPAFLAPEGGINSGFMMSHVTASALVSENKVLCHPSSTDSLSTSAGTEDHVSMGGWAARKALQVVKNAEHVLGIELLAACQAFDLKEKDGQFSSTETLTNVRDLVREHITFMDRDRYLSDDMEKATELIVSGKIAELASFIQ</sequence>
<keyword evidence="5 9" id="KW-0369">Histidine metabolism</keyword>
<dbReference type="CDD" id="cd00332">
    <property type="entry name" value="PAL-HAL"/>
    <property type="match status" value="1"/>
</dbReference>
<keyword evidence="6 8" id="KW-0456">Lyase</keyword>
<dbReference type="NCBIfam" id="TIGR01225">
    <property type="entry name" value="hutH"/>
    <property type="match status" value="1"/>
</dbReference>
<dbReference type="InterPro" id="IPR005921">
    <property type="entry name" value="HutH"/>
</dbReference>
<dbReference type="Proteomes" id="UP001158576">
    <property type="component" value="Chromosome 2"/>
</dbReference>
<comment type="catalytic activity">
    <reaction evidence="7 9">
        <text>L-histidine = trans-urocanate + NH4(+)</text>
        <dbReference type="Rhea" id="RHEA:21232"/>
        <dbReference type="ChEBI" id="CHEBI:17771"/>
        <dbReference type="ChEBI" id="CHEBI:28938"/>
        <dbReference type="ChEBI" id="CHEBI:57595"/>
        <dbReference type="EC" id="4.3.1.3"/>
    </reaction>
</comment>
<protein>
    <recommendedName>
        <fullName evidence="4 9">Histidine ammonia-lyase</fullName>
        <ecNumber evidence="3 9">4.3.1.3</ecNumber>
    </recommendedName>
</protein>
<evidence type="ECO:0000256" key="1">
    <source>
        <dbReference type="ARBA" id="ARBA00005113"/>
    </source>
</evidence>
<name>A0ABN7T0E9_OIKDI</name>
<evidence type="ECO:0000256" key="6">
    <source>
        <dbReference type="ARBA" id="ARBA00023239"/>
    </source>
</evidence>
<dbReference type="Gene3D" id="1.20.200.10">
    <property type="entry name" value="Fumarase/aspartase (Central domain)"/>
    <property type="match status" value="1"/>
</dbReference>
<dbReference type="InterPro" id="IPR008948">
    <property type="entry name" value="L-Aspartase-like"/>
</dbReference>
<dbReference type="InterPro" id="IPR022313">
    <property type="entry name" value="Phe/His_NH3-lyase_AS"/>
</dbReference>
<evidence type="ECO:0000256" key="9">
    <source>
        <dbReference type="RuleBase" id="RU004479"/>
    </source>
</evidence>
<dbReference type="PROSITE" id="PS00488">
    <property type="entry name" value="PAL_HISTIDASE"/>
    <property type="match status" value="1"/>
</dbReference>
<keyword evidence="11" id="KW-1185">Reference proteome</keyword>
<evidence type="ECO:0000256" key="3">
    <source>
        <dbReference type="ARBA" id="ARBA00012994"/>
    </source>
</evidence>
<dbReference type="EMBL" id="OU015567">
    <property type="protein sequence ID" value="CAG5110526.1"/>
    <property type="molecule type" value="Genomic_DNA"/>
</dbReference>